<dbReference type="Gene3D" id="2.70.50.50">
    <property type="entry name" value="chitin-binding protein cbp21"/>
    <property type="match status" value="1"/>
</dbReference>
<dbReference type="InterPro" id="IPR008965">
    <property type="entry name" value="CBM2/CBM3_carb-bd_dom_sf"/>
</dbReference>
<feature type="region of interest" description="Disordered" evidence="2">
    <location>
        <begin position="263"/>
        <end position="303"/>
    </location>
</feature>
<keyword evidence="3" id="KW-1133">Transmembrane helix</keyword>
<evidence type="ECO:0000313" key="6">
    <source>
        <dbReference type="Proteomes" id="UP000619260"/>
    </source>
</evidence>
<gene>
    <name evidence="5" type="ORF">Val02_26040</name>
</gene>
<evidence type="ECO:0000259" key="4">
    <source>
        <dbReference type="PROSITE" id="PS51173"/>
    </source>
</evidence>
<dbReference type="PROSITE" id="PS51173">
    <property type="entry name" value="CBM2"/>
    <property type="match status" value="1"/>
</dbReference>
<dbReference type="EMBL" id="BOPF01000008">
    <property type="protein sequence ID" value="GIJ45718.1"/>
    <property type="molecule type" value="Genomic_DNA"/>
</dbReference>
<feature type="domain" description="CBM2" evidence="4">
    <location>
        <begin position="296"/>
        <end position="399"/>
    </location>
</feature>
<dbReference type="PANTHER" id="PTHR34823:SF1">
    <property type="entry name" value="CHITIN-BINDING TYPE-4 DOMAIN-CONTAINING PROTEIN"/>
    <property type="match status" value="1"/>
</dbReference>
<keyword evidence="3" id="KW-0472">Membrane</keyword>
<dbReference type="InterPro" id="IPR001919">
    <property type="entry name" value="CBD2"/>
</dbReference>
<organism evidence="5 6">
    <name type="scientific">Virgisporangium aliadipatigenens</name>
    <dbReference type="NCBI Taxonomy" id="741659"/>
    <lineage>
        <taxon>Bacteria</taxon>
        <taxon>Bacillati</taxon>
        <taxon>Actinomycetota</taxon>
        <taxon>Actinomycetes</taxon>
        <taxon>Micromonosporales</taxon>
        <taxon>Micromonosporaceae</taxon>
        <taxon>Virgisporangium</taxon>
    </lineage>
</organism>
<dbReference type="InterPro" id="IPR051024">
    <property type="entry name" value="GlcNAc_Chitin_IntDeg"/>
</dbReference>
<dbReference type="Gene3D" id="2.60.40.290">
    <property type="match status" value="1"/>
</dbReference>
<dbReference type="Pfam" id="PF03067">
    <property type="entry name" value="LPMO_10"/>
    <property type="match status" value="1"/>
</dbReference>
<dbReference type="Pfam" id="PF00553">
    <property type="entry name" value="CBM_2"/>
    <property type="match status" value="1"/>
</dbReference>
<evidence type="ECO:0000256" key="3">
    <source>
        <dbReference type="SAM" id="Phobius"/>
    </source>
</evidence>
<dbReference type="AlphaFoldDB" id="A0A8J4DQH5"/>
<dbReference type="PANTHER" id="PTHR34823">
    <property type="entry name" value="GLCNAC-BINDING PROTEIN A"/>
    <property type="match status" value="1"/>
</dbReference>
<evidence type="ECO:0000256" key="2">
    <source>
        <dbReference type="SAM" id="MobiDB-lite"/>
    </source>
</evidence>
<sequence>MARGGALTTDDERPEHRAPSFQPALGDEMSRFVVHSRRTLVVAVSALAMLATAFVAPAAAHGSTIDPMSRNYGCWKRWGSDFQNPAMATQDPMCYQAWQADPNAMWNWNGLYREGVAGNHQGAIPDGQLCSGGRTGGTRYAAMDTIGNWTATNIASSSNFTVVSHDQARHGGDYYRVYVTRQGFNPLTTALKWSDLELVKDTGKILPGVGETTTDPVLNGVSVKIPVSAPGRTGRHIVYTIWQASHSDQSYYFCADVNFGGTGGSPSPSPSVSPSRTASPSPSASRSPSAPASPSGPSTPGSCSATYTLTGSWNGGFQAEVRVAAGSTAITGWTVTLAYPSGQTVNQAWNATVTSSGSTATAKNVSYNGALAAGASTTFGLLGTSTGTNTAPVPTCVAS</sequence>
<name>A0A8J4DQH5_9ACTN</name>
<comment type="caution">
    <text evidence="5">The sequence shown here is derived from an EMBL/GenBank/DDBJ whole genome shotgun (WGS) entry which is preliminary data.</text>
</comment>
<protein>
    <recommendedName>
        <fullName evidence="4">CBM2 domain-containing protein</fullName>
    </recommendedName>
</protein>
<dbReference type="SUPFAM" id="SSF49384">
    <property type="entry name" value="Carbohydrate-binding domain"/>
    <property type="match status" value="1"/>
</dbReference>
<dbReference type="SMART" id="SM00637">
    <property type="entry name" value="CBD_II"/>
    <property type="match status" value="1"/>
</dbReference>
<dbReference type="GO" id="GO:0030247">
    <property type="term" value="F:polysaccharide binding"/>
    <property type="evidence" value="ECO:0007669"/>
    <property type="project" value="UniProtKB-UniRule"/>
</dbReference>
<keyword evidence="3" id="KW-0812">Transmembrane</keyword>
<feature type="region of interest" description="Disordered" evidence="2">
    <location>
        <begin position="1"/>
        <end position="23"/>
    </location>
</feature>
<keyword evidence="1" id="KW-0732">Signal</keyword>
<dbReference type="Proteomes" id="UP000619260">
    <property type="component" value="Unassembled WGS sequence"/>
</dbReference>
<evidence type="ECO:0000313" key="5">
    <source>
        <dbReference type="EMBL" id="GIJ45718.1"/>
    </source>
</evidence>
<accession>A0A8J4DQH5</accession>
<dbReference type="SUPFAM" id="SSF81296">
    <property type="entry name" value="E set domains"/>
    <property type="match status" value="1"/>
</dbReference>
<feature type="transmembrane region" description="Helical" evidence="3">
    <location>
        <begin position="39"/>
        <end position="60"/>
    </location>
</feature>
<dbReference type="InterPro" id="IPR014756">
    <property type="entry name" value="Ig_E-set"/>
</dbReference>
<evidence type="ECO:0000256" key="1">
    <source>
        <dbReference type="ARBA" id="ARBA00022729"/>
    </source>
</evidence>
<proteinExistence type="predicted"/>
<dbReference type="InterPro" id="IPR012291">
    <property type="entry name" value="CBM2_carb-bd_dom_sf"/>
</dbReference>
<dbReference type="InterPro" id="IPR004302">
    <property type="entry name" value="Cellulose/chitin-bd_N"/>
</dbReference>
<keyword evidence="6" id="KW-1185">Reference proteome</keyword>
<dbReference type="GO" id="GO:0004553">
    <property type="term" value="F:hydrolase activity, hydrolyzing O-glycosyl compounds"/>
    <property type="evidence" value="ECO:0007669"/>
    <property type="project" value="InterPro"/>
</dbReference>
<feature type="compositionally biased region" description="Low complexity" evidence="2">
    <location>
        <begin position="270"/>
        <end position="303"/>
    </location>
</feature>
<dbReference type="CDD" id="cd21177">
    <property type="entry name" value="LPMO_AA10"/>
    <property type="match status" value="1"/>
</dbReference>
<reference evidence="5" key="1">
    <citation type="submission" date="2021-01" db="EMBL/GenBank/DDBJ databases">
        <title>Whole genome shotgun sequence of Virgisporangium aliadipatigenens NBRC 105644.</title>
        <authorList>
            <person name="Komaki H."/>
            <person name="Tamura T."/>
        </authorList>
    </citation>
    <scope>NUCLEOTIDE SEQUENCE</scope>
    <source>
        <strain evidence="5">NBRC 105644</strain>
    </source>
</reference>
<dbReference type="GO" id="GO:0005975">
    <property type="term" value="P:carbohydrate metabolic process"/>
    <property type="evidence" value="ECO:0007669"/>
    <property type="project" value="InterPro"/>
</dbReference>